<keyword evidence="3" id="KW-1185">Reference proteome</keyword>
<comment type="caution">
    <text evidence="2">The sequence shown here is derived from an EMBL/GenBank/DDBJ whole genome shotgun (WGS) entry which is preliminary data.</text>
</comment>
<gene>
    <name evidence="2" type="ORF">GCM10022287_23500</name>
</gene>
<dbReference type="RefSeq" id="WP_344754602.1">
    <property type="nucleotide sequence ID" value="NZ_BAABBW010000004.1"/>
</dbReference>
<feature type="region of interest" description="Disordered" evidence="1">
    <location>
        <begin position="1"/>
        <end position="24"/>
    </location>
</feature>
<evidence type="ECO:0000313" key="2">
    <source>
        <dbReference type="EMBL" id="GAA4176376.1"/>
    </source>
</evidence>
<accession>A0ABP8A2Z2</accession>
<feature type="compositionally biased region" description="Basic residues" evidence="1">
    <location>
        <begin position="1"/>
        <end position="12"/>
    </location>
</feature>
<dbReference type="EMBL" id="BAABBW010000004">
    <property type="protein sequence ID" value="GAA4176376.1"/>
    <property type="molecule type" value="Genomic_DNA"/>
</dbReference>
<proteinExistence type="predicted"/>
<reference evidence="3" key="1">
    <citation type="journal article" date="2019" name="Int. J. Syst. Evol. Microbiol.">
        <title>The Global Catalogue of Microorganisms (GCM) 10K type strain sequencing project: providing services to taxonomists for standard genome sequencing and annotation.</title>
        <authorList>
            <consortium name="The Broad Institute Genomics Platform"/>
            <consortium name="The Broad Institute Genome Sequencing Center for Infectious Disease"/>
            <person name="Wu L."/>
            <person name="Ma J."/>
        </authorList>
    </citation>
    <scope>NUCLEOTIDE SEQUENCE [LARGE SCALE GENOMIC DNA]</scope>
    <source>
        <strain evidence="3">JCM 17591</strain>
    </source>
</reference>
<evidence type="ECO:0000256" key="1">
    <source>
        <dbReference type="SAM" id="MobiDB-lite"/>
    </source>
</evidence>
<sequence length="73" mass="8566">MSTTARKARKRIQRETGTKYQHTPKTRTVAYEDRARRIVWLPWKNPAEQAKQAKQVQTQAAAGFLARFNRRLP</sequence>
<dbReference type="Proteomes" id="UP001501079">
    <property type="component" value="Unassembled WGS sequence"/>
</dbReference>
<organism evidence="2 3">
    <name type="scientific">Gryllotalpicola koreensis</name>
    <dbReference type="NCBI Taxonomy" id="993086"/>
    <lineage>
        <taxon>Bacteria</taxon>
        <taxon>Bacillati</taxon>
        <taxon>Actinomycetota</taxon>
        <taxon>Actinomycetes</taxon>
        <taxon>Micrococcales</taxon>
        <taxon>Microbacteriaceae</taxon>
        <taxon>Gryllotalpicola</taxon>
    </lineage>
</organism>
<protein>
    <submittedName>
        <fullName evidence="2">Uncharacterized protein</fullName>
    </submittedName>
</protein>
<evidence type="ECO:0000313" key="3">
    <source>
        <dbReference type="Proteomes" id="UP001501079"/>
    </source>
</evidence>
<name>A0ABP8A2Z2_9MICO</name>